<dbReference type="Gene3D" id="1.10.1220.10">
    <property type="entry name" value="Met repressor-like"/>
    <property type="match status" value="1"/>
</dbReference>
<feature type="compositionally biased region" description="Basic residues" evidence="3">
    <location>
        <begin position="111"/>
        <end position="125"/>
    </location>
</feature>
<dbReference type="Proteomes" id="UP000030460">
    <property type="component" value="Unassembled WGS sequence"/>
</dbReference>
<comment type="similarity">
    <text evidence="1">Belongs to the RelB/DinJ antitoxin family.</text>
</comment>
<sequence>MSASALVQVRIDPALKERASTVLENMGLTVSDAVRILLTRVANEGALPFDFAVDPATHDAWFRAKVREALEDPRPGIDADEVEALFARRRAAAVGNASGPARDGQAPRAPRGGRPRLAHARKSKT</sequence>
<organism evidence="5 6">
    <name type="scientific">Paraburkholderia sacchari</name>
    <dbReference type="NCBI Taxonomy" id="159450"/>
    <lineage>
        <taxon>Bacteria</taxon>
        <taxon>Pseudomonadati</taxon>
        <taxon>Pseudomonadota</taxon>
        <taxon>Betaproteobacteria</taxon>
        <taxon>Burkholderiales</taxon>
        <taxon>Burkholderiaceae</taxon>
        <taxon>Paraburkholderia</taxon>
    </lineage>
</organism>
<dbReference type="GO" id="GO:0006355">
    <property type="term" value="P:regulation of DNA-templated transcription"/>
    <property type="evidence" value="ECO:0007669"/>
    <property type="project" value="InterPro"/>
</dbReference>
<evidence type="ECO:0000256" key="3">
    <source>
        <dbReference type="SAM" id="MobiDB-lite"/>
    </source>
</evidence>
<feature type="region of interest" description="Disordered" evidence="3">
    <location>
        <begin position="92"/>
        <end position="125"/>
    </location>
</feature>
<keyword evidence="2" id="KW-1277">Toxin-antitoxin system</keyword>
<evidence type="ECO:0000259" key="4">
    <source>
        <dbReference type="Pfam" id="PF21217"/>
    </source>
</evidence>
<evidence type="ECO:0000256" key="2">
    <source>
        <dbReference type="ARBA" id="ARBA00022649"/>
    </source>
</evidence>
<dbReference type="InterPro" id="IPR013321">
    <property type="entry name" value="Arc_rbn_hlx_hlx"/>
</dbReference>
<comment type="caution">
    <text evidence="5">The sequence shown here is derived from an EMBL/GenBank/DDBJ whole genome shotgun (WGS) entry which is preliminary data.</text>
</comment>
<dbReference type="InterPro" id="IPR048851">
    <property type="entry name" value="PaaA2_dom"/>
</dbReference>
<dbReference type="AlphaFoldDB" id="A0A8T6ZAQ1"/>
<dbReference type="PANTHER" id="PTHR38781:SF1">
    <property type="entry name" value="ANTITOXIN DINJ-RELATED"/>
    <property type="match status" value="1"/>
</dbReference>
<evidence type="ECO:0000256" key="1">
    <source>
        <dbReference type="ARBA" id="ARBA00010562"/>
    </source>
</evidence>
<protein>
    <submittedName>
        <fullName evidence="5">Type II toxin-antitoxin system RelB/DinJ family antitoxin</fullName>
    </submittedName>
</protein>
<dbReference type="EMBL" id="JTDB02000002">
    <property type="protein sequence ID" value="NLP61735.1"/>
    <property type="molecule type" value="Genomic_DNA"/>
</dbReference>
<reference evidence="5" key="1">
    <citation type="journal article" date="2015" name="Genome Announc.">
        <title>Draft Genome Sequence of the Polyhydroxyalkanoate-Producing Bacterium Burkholderia sacchari LMG 19450 Isolated from Brazilian Sugarcane Plantation Soil.</title>
        <authorList>
            <person name="Alexandrino P.M."/>
            <person name="Mendonca T.T."/>
            <person name="Guaman Bautista L.P."/>
            <person name="Cherix J."/>
            <person name="Lozano-Sakalauskas G.C."/>
            <person name="Fujita A."/>
            <person name="Ramos Filho E."/>
            <person name="Long P."/>
            <person name="Padilla G."/>
            <person name="Taciro M.K."/>
            <person name="Gomez J.G."/>
            <person name="Silva L.F."/>
        </authorList>
    </citation>
    <scope>NUCLEOTIDE SEQUENCE</scope>
    <source>
        <strain evidence="5">LMG 19450</strain>
    </source>
</reference>
<feature type="compositionally biased region" description="Low complexity" evidence="3">
    <location>
        <begin position="99"/>
        <end position="110"/>
    </location>
</feature>
<dbReference type="PANTHER" id="PTHR38781">
    <property type="entry name" value="ANTITOXIN DINJ-RELATED"/>
    <property type="match status" value="1"/>
</dbReference>
<gene>
    <name evidence="5" type="ORF">NH14_011260</name>
</gene>
<name>A0A8T6ZAQ1_9BURK</name>
<dbReference type="GO" id="GO:0006351">
    <property type="term" value="P:DNA-templated transcription"/>
    <property type="evidence" value="ECO:0007669"/>
    <property type="project" value="TreeGrafter"/>
</dbReference>
<reference evidence="5" key="2">
    <citation type="submission" date="2020-04" db="EMBL/GenBank/DDBJ databases">
        <authorList>
            <person name="Alexandrino P."/>
            <person name="Mendonca T."/>
            <person name="Guaman L."/>
            <person name="Cherix J."/>
            <person name="Lozano-Sakalauskas G."/>
            <person name="Fujita A."/>
            <person name="Filho E.R."/>
            <person name="Long P."/>
            <person name="Padilla G."/>
            <person name="Taciro M.K."/>
            <person name="Gomez J.G."/>
            <person name="Silva L.F."/>
            <person name="Torres M."/>
        </authorList>
    </citation>
    <scope>NUCLEOTIDE SEQUENCE</scope>
    <source>
        <strain evidence="5">LMG 19450</strain>
    </source>
</reference>
<dbReference type="Pfam" id="PF04221">
    <property type="entry name" value="RelB"/>
    <property type="match status" value="1"/>
</dbReference>
<accession>A0A8T6ZAQ1</accession>
<keyword evidence="6" id="KW-1185">Reference proteome</keyword>
<dbReference type="InterPro" id="IPR007337">
    <property type="entry name" value="RelB/DinJ"/>
</dbReference>
<feature type="domain" description="Stability determinant" evidence="4">
    <location>
        <begin position="56"/>
        <end position="82"/>
    </location>
</feature>
<dbReference type="Pfam" id="PF21217">
    <property type="entry name" value="PaaA2"/>
    <property type="match status" value="1"/>
</dbReference>
<evidence type="ECO:0000313" key="5">
    <source>
        <dbReference type="EMBL" id="NLP61735.1"/>
    </source>
</evidence>
<dbReference type="NCBIfam" id="TIGR02384">
    <property type="entry name" value="RelB_DinJ"/>
    <property type="match status" value="1"/>
</dbReference>
<dbReference type="OrthoDB" id="1666683at2"/>
<evidence type="ECO:0000313" key="6">
    <source>
        <dbReference type="Proteomes" id="UP000030460"/>
    </source>
</evidence>
<proteinExistence type="inferred from homology"/>